<dbReference type="AlphaFoldDB" id="A0A4R7PF95"/>
<reference evidence="2 3" key="1">
    <citation type="submission" date="2019-03" db="EMBL/GenBank/DDBJ databases">
        <title>Genomic Encyclopedia of Type Strains, Phase IV (KMG-IV): sequencing the most valuable type-strain genomes for metagenomic binning, comparative biology and taxonomic classification.</title>
        <authorList>
            <person name="Goeker M."/>
        </authorList>
    </citation>
    <scope>NUCLEOTIDE SEQUENCE [LARGE SCALE GENOMIC DNA]</scope>
    <source>
        <strain evidence="2 3">DSM 26377</strain>
    </source>
</reference>
<comment type="caution">
    <text evidence="2">The sequence shown here is derived from an EMBL/GenBank/DDBJ whole genome shotgun (WGS) entry which is preliminary data.</text>
</comment>
<name>A0A4R7PF95_9GAMM</name>
<dbReference type="OrthoDB" id="6252706at2"/>
<keyword evidence="1" id="KW-1133">Transmembrane helix</keyword>
<protein>
    <submittedName>
        <fullName evidence="2">Uncharacterized protein</fullName>
    </submittedName>
</protein>
<dbReference type="Proteomes" id="UP000295341">
    <property type="component" value="Unassembled WGS sequence"/>
</dbReference>
<keyword evidence="1" id="KW-0812">Transmembrane</keyword>
<evidence type="ECO:0000256" key="1">
    <source>
        <dbReference type="SAM" id="Phobius"/>
    </source>
</evidence>
<dbReference type="RefSeq" id="WP_133881387.1">
    <property type="nucleotide sequence ID" value="NZ_MWIN01000013.1"/>
</dbReference>
<sequence length="470" mass="51724">MAGHILRVPGQTRRKPGVVFLCVFVLPLLAWGSYNWWDEPLTPTAQTLLDAKPEAVPDSENLFLAILGFSISGEEPAHERGAAALDAYAGIVAKGGRPLPKTYAEALDRPFAAFDEEKVVLCSTGTVEGAYHCLRNSRAQREGFQPLVMRLSPLLLRYHELETYPRYVDPRVTTADDPMDNLAFRVGLVNLSVLALAAEEGSVEPAVVALGRSAGVWRRVLAARNVSLVDKLVASRAYAAHLLFASELIRELPTLEGPGLESIESIVRPLQGAEISLAGPFASEFRMQAALWERISNPDDPVVRRDFPSAQSWWYRLLVKKNETTLRSLADLEAILAIEKKGCVDVKAAVEKAEALPPPSGSGLRWYEWGYNPIGRLMHASADSRRMYTQYLGRQCNLVALQGMVGLQLELRRNGATTDSTPAQIKSLGERFKDPNTGRPYAYDAKAQTLGFSFIGKNKEFSTPLPLRAP</sequence>
<organism evidence="2 3">
    <name type="scientific">Panacagrimonas perspica</name>
    <dbReference type="NCBI Taxonomy" id="381431"/>
    <lineage>
        <taxon>Bacteria</taxon>
        <taxon>Pseudomonadati</taxon>
        <taxon>Pseudomonadota</taxon>
        <taxon>Gammaproteobacteria</taxon>
        <taxon>Nevskiales</taxon>
        <taxon>Nevskiaceae</taxon>
        <taxon>Panacagrimonas</taxon>
    </lineage>
</organism>
<evidence type="ECO:0000313" key="2">
    <source>
        <dbReference type="EMBL" id="TDU32913.1"/>
    </source>
</evidence>
<evidence type="ECO:0000313" key="3">
    <source>
        <dbReference type="Proteomes" id="UP000295341"/>
    </source>
</evidence>
<gene>
    <name evidence="2" type="ORF">DFR24_2323</name>
</gene>
<keyword evidence="3" id="KW-1185">Reference proteome</keyword>
<feature type="transmembrane region" description="Helical" evidence="1">
    <location>
        <begin position="17"/>
        <end position="37"/>
    </location>
</feature>
<accession>A0A4R7PF95</accession>
<proteinExistence type="predicted"/>
<dbReference type="EMBL" id="SOBT01000008">
    <property type="protein sequence ID" value="TDU32913.1"/>
    <property type="molecule type" value="Genomic_DNA"/>
</dbReference>
<keyword evidence="1" id="KW-0472">Membrane</keyword>